<dbReference type="PANTHER" id="PTHR35525:SF3">
    <property type="entry name" value="BLL6575 PROTEIN"/>
    <property type="match status" value="1"/>
</dbReference>
<protein>
    <submittedName>
        <fullName evidence="3">CGNR zinc finger domain-containing protein</fullName>
    </submittedName>
</protein>
<dbReference type="InterPro" id="IPR021005">
    <property type="entry name" value="Znf_CGNR"/>
</dbReference>
<dbReference type="InterPro" id="IPR023286">
    <property type="entry name" value="ABATE_dom_sf"/>
</dbReference>
<evidence type="ECO:0000313" key="4">
    <source>
        <dbReference type="Proteomes" id="UP001599542"/>
    </source>
</evidence>
<dbReference type="InterPro" id="IPR010852">
    <property type="entry name" value="ABATE"/>
</dbReference>
<keyword evidence="4" id="KW-1185">Reference proteome</keyword>
<comment type="caution">
    <text evidence="3">The sequence shown here is derived from an EMBL/GenBank/DDBJ whole genome shotgun (WGS) entry which is preliminary data.</text>
</comment>
<feature type="domain" description="Zinc finger CGNR" evidence="2">
    <location>
        <begin position="169"/>
        <end position="208"/>
    </location>
</feature>
<dbReference type="SUPFAM" id="SSF160904">
    <property type="entry name" value="Jann2411-like"/>
    <property type="match status" value="1"/>
</dbReference>
<evidence type="ECO:0000259" key="2">
    <source>
        <dbReference type="Pfam" id="PF11706"/>
    </source>
</evidence>
<organism evidence="3 4">
    <name type="scientific">Kitasatospora phosalacinea</name>
    <dbReference type="NCBI Taxonomy" id="2065"/>
    <lineage>
        <taxon>Bacteria</taxon>
        <taxon>Bacillati</taxon>
        <taxon>Actinomycetota</taxon>
        <taxon>Actinomycetes</taxon>
        <taxon>Kitasatosporales</taxon>
        <taxon>Streptomycetaceae</taxon>
        <taxon>Kitasatospora</taxon>
    </lineage>
</organism>
<dbReference type="RefSeq" id="WP_380324863.1">
    <property type="nucleotide sequence ID" value="NZ_JBHYPW010000026.1"/>
</dbReference>
<dbReference type="Pfam" id="PF11706">
    <property type="entry name" value="zf-CGNR"/>
    <property type="match status" value="1"/>
</dbReference>
<accession>A0ABW6GQ95</accession>
<sequence length="214" mass="22427">MELVGTIRHDGNGGVLDDLAEPDDAAVWLAEHAGHFTGPAEHAPGASASASPGPGPGPAAAPPVLDAELHAEVIALRRAARALFARAVSPGPASRADAHRLMPADEALVRLNAAAALDPVVPRLDWAADPGAPALVRPLSSTADPRARLLAALARAVIEFLAGPQREQLRACQAPRCVRYFVKAHGRQEWCKTSCGNRARVARHYDRQRAGAEG</sequence>
<reference evidence="3 4" key="1">
    <citation type="submission" date="2024-09" db="EMBL/GenBank/DDBJ databases">
        <title>The Natural Products Discovery Center: Release of the First 8490 Sequenced Strains for Exploring Actinobacteria Biosynthetic Diversity.</title>
        <authorList>
            <person name="Kalkreuter E."/>
            <person name="Kautsar S.A."/>
            <person name="Yang D."/>
            <person name="Bader C.D."/>
            <person name="Teijaro C.N."/>
            <person name="Fluegel L."/>
            <person name="Davis C.M."/>
            <person name="Simpson J.R."/>
            <person name="Lauterbach L."/>
            <person name="Steele A.D."/>
            <person name="Gui C."/>
            <person name="Meng S."/>
            <person name="Li G."/>
            <person name="Viehrig K."/>
            <person name="Ye F."/>
            <person name="Su P."/>
            <person name="Kiefer A.F."/>
            <person name="Nichols A."/>
            <person name="Cepeda A.J."/>
            <person name="Yan W."/>
            <person name="Fan B."/>
            <person name="Jiang Y."/>
            <person name="Adhikari A."/>
            <person name="Zheng C.-J."/>
            <person name="Schuster L."/>
            <person name="Cowan T.M."/>
            <person name="Smanski M.J."/>
            <person name="Chevrette M.G."/>
            <person name="De Carvalho L.P.S."/>
            <person name="Shen B."/>
        </authorList>
    </citation>
    <scope>NUCLEOTIDE SEQUENCE [LARGE SCALE GENOMIC DNA]</scope>
    <source>
        <strain evidence="3 4">NPDC058753</strain>
    </source>
</reference>
<dbReference type="PANTHER" id="PTHR35525">
    <property type="entry name" value="BLL6575 PROTEIN"/>
    <property type="match status" value="1"/>
</dbReference>
<evidence type="ECO:0000313" key="3">
    <source>
        <dbReference type="EMBL" id="MFE1354875.1"/>
    </source>
</evidence>
<feature type="region of interest" description="Disordered" evidence="1">
    <location>
        <begin position="36"/>
        <end position="63"/>
    </location>
</feature>
<dbReference type="EMBL" id="JBHYPX010000051">
    <property type="protein sequence ID" value="MFE1354875.1"/>
    <property type="molecule type" value="Genomic_DNA"/>
</dbReference>
<dbReference type="Gene3D" id="1.10.3300.10">
    <property type="entry name" value="Jann2411-like domain"/>
    <property type="match status" value="1"/>
</dbReference>
<name>A0ABW6GQ95_9ACTN</name>
<feature type="compositionally biased region" description="Low complexity" evidence="1">
    <location>
        <begin position="38"/>
        <end position="52"/>
    </location>
</feature>
<evidence type="ECO:0000256" key="1">
    <source>
        <dbReference type="SAM" id="MobiDB-lite"/>
    </source>
</evidence>
<dbReference type="Proteomes" id="UP001599542">
    <property type="component" value="Unassembled WGS sequence"/>
</dbReference>
<proteinExistence type="predicted"/>
<gene>
    <name evidence="3" type="ORF">ACFW6T_23100</name>
</gene>
<dbReference type="Pfam" id="PF07336">
    <property type="entry name" value="ABATE"/>
    <property type="match status" value="1"/>
</dbReference>